<keyword evidence="2" id="KW-1185">Reference proteome</keyword>
<name>A0ABN7VMM3_GIGMA</name>
<dbReference type="EMBL" id="CAJVQB010017508">
    <property type="protein sequence ID" value="CAG8784514.1"/>
    <property type="molecule type" value="Genomic_DNA"/>
</dbReference>
<dbReference type="Proteomes" id="UP000789901">
    <property type="component" value="Unassembled WGS sequence"/>
</dbReference>
<organism evidence="1 2">
    <name type="scientific">Gigaspora margarita</name>
    <dbReference type="NCBI Taxonomy" id="4874"/>
    <lineage>
        <taxon>Eukaryota</taxon>
        <taxon>Fungi</taxon>
        <taxon>Fungi incertae sedis</taxon>
        <taxon>Mucoromycota</taxon>
        <taxon>Glomeromycotina</taxon>
        <taxon>Glomeromycetes</taxon>
        <taxon>Diversisporales</taxon>
        <taxon>Gigasporaceae</taxon>
        <taxon>Gigaspora</taxon>
    </lineage>
</organism>
<accession>A0ABN7VMM3</accession>
<evidence type="ECO:0000313" key="2">
    <source>
        <dbReference type="Proteomes" id="UP000789901"/>
    </source>
</evidence>
<proteinExistence type="predicted"/>
<evidence type="ECO:0000313" key="1">
    <source>
        <dbReference type="EMBL" id="CAG8784514.1"/>
    </source>
</evidence>
<gene>
    <name evidence="1" type="ORF">GMARGA_LOCUS20207</name>
</gene>
<sequence>ALTMREEEKSIVKLLNLDCGLFYTNRRFTLSNPIFDDGELKLEKCSDDLLVYKPNKNDENSLEAWGIFEQTFSTFNIQSSKPQRKTFNLSENDIGLLIPILMIEYCGKPNVTFQSIINMASQSNEPDFLWIGEFFAKKVLVGGTLVIKDGFRCSYNSLEQLKSLIIKSINKFRYASKNLSKEIIDLKQLYIHIEDFDGNLLKNNEMLDTYIQQLYEFKKATVITYEEVIPTYIFLDAEKQPKCFNKRLVPGISTYHEECSMNVWIGIQQLIRERKLEHGLITKSNEFISSLYPAVKLKFDPSIKLLNTSTKFNISHLSTQKELFYITSRIDIFNNKFNLLDNMPFVTVNNNSQINSLHCGIICEKIEMDIKDVIKPSQQLEIEVEEALEKNNPYKGLEKVFAKYGHVFCIKFSMGGILTKLNEFSLTESEIKNVSNNKYEDIESHQETLNAWINLLDQFKMDKNMYIIEKGLSHVRNDYNTIVVSNDKNDNIDDWAKSVSKNLDAWQIVNRQQFIPLYKLFNNNLQKEIESLLSNEHRILMTGISKLKNNEIRYYYEKFNQPLESDEYQVIGSVVSDGLEDVNLIVSFQMLTVSGFSIIIEELDNKSSMKPIADDLKVYWQLIGNPLSVKYFSKNNRNIRVITGSTPNIMLTQENQRINLGITKENFTSNCIIATSFEFSPINFRPKLEVTLKSW</sequence>
<protein>
    <submittedName>
        <fullName evidence="1">30793_t:CDS:1</fullName>
    </submittedName>
</protein>
<reference evidence="1 2" key="1">
    <citation type="submission" date="2021-06" db="EMBL/GenBank/DDBJ databases">
        <authorList>
            <person name="Kallberg Y."/>
            <person name="Tangrot J."/>
            <person name="Rosling A."/>
        </authorList>
    </citation>
    <scope>NUCLEOTIDE SEQUENCE [LARGE SCALE GENOMIC DNA]</scope>
    <source>
        <strain evidence="1 2">120-4 pot B 10/14</strain>
    </source>
</reference>
<comment type="caution">
    <text evidence="1">The sequence shown here is derived from an EMBL/GenBank/DDBJ whole genome shotgun (WGS) entry which is preliminary data.</text>
</comment>
<feature type="non-terminal residue" evidence="1">
    <location>
        <position position="1"/>
    </location>
</feature>